<protein>
    <submittedName>
        <fullName evidence="3">YheC/YheD family protein</fullName>
    </submittedName>
</protein>
<gene>
    <name evidence="3" type="ORF">QGM71_08265</name>
</gene>
<dbReference type="SUPFAM" id="SSF56059">
    <property type="entry name" value="Glutathione synthetase ATP-binding domain-like"/>
    <property type="match status" value="1"/>
</dbReference>
<dbReference type="PROSITE" id="PS50975">
    <property type="entry name" value="ATP_GRASP"/>
    <property type="match status" value="1"/>
</dbReference>
<dbReference type="InterPro" id="IPR011761">
    <property type="entry name" value="ATP-grasp"/>
</dbReference>
<dbReference type="InterPro" id="IPR026838">
    <property type="entry name" value="YheC/D"/>
</dbReference>
<evidence type="ECO:0000256" key="1">
    <source>
        <dbReference type="PROSITE-ProRule" id="PRU00409"/>
    </source>
</evidence>
<organism evidence="3 4">
    <name type="scientific">Virgibacillus tibetensis</name>
    <dbReference type="NCBI Taxonomy" id="3042313"/>
    <lineage>
        <taxon>Bacteria</taxon>
        <taxon>Bacillati</taxon>
        <taxon>Bacillota</taxon>
        <taxon>Bacilli</taxon>
        <taxon>Bacillales</taxon>
        <taxon>Bacillaceae</taxon>
        <taxon>Virgibacillus</taxon>
    </lineage>
</organism>
<name>A0ABU6KF51_9BACI</name>
<dbReference type="Pfam" id="PF14398">
    <property type="entry name" value="ATPgrasp_YheCD"/>
    <property type="match status" value="1"/>
</dbReference>
<proteinExistence type="predicted"/>
<comment type="caution">
    <text evidence="3">The sequence shown here is derived from an EMBL/GenBank/DDBJ whole genome shotgun (WGS) entry which is preliminary data.</text>
</comment>
<keyword evidence="1" id="KW-0067">ATP-binding</keyword>
<keyword evidence="4" id="KW-1185">Reference proteome</keyword>
<dbReference type="Proteomes" id="UP001335737">
    <property type="component" value="Unassembled WGS sequence"/>
</dbReference>
<evidence type="ECO:0000259" key="2">
    <source>
        <dbReference type="PROSITE" id="PS50975"/>
    </source>
</evidence>
<dbReference type="EMBL" id="JARZFX010000002">
    <property type="protein sequence ID" value="MEC5423489.1"/>
    <property type="molecule type" value="Genomic_DNA"/>
</dbReference>
<sequence>MLVGFMRNYRKPLKLARLVAKMSKCNNVDLVYFTAADIDINRKKINGKILVNDKWITKEVGIPAFIDISALCFKYKEEVQFLRENSILSTERLPSKYKVDKKIKRDGEFSHLIIPSGTFTNFNDFHEFLEHHVQIVLKPKNGQKGEGIYMLSKNESDYTLSYKNDETQISKEVLENFFEEEINKEKYIFQKFINSRSKTGDPFDCRIRLEKNGNGKWGVAINLVRIGTGQKVVSNVSQGGSVNKLNSFLRNNFEDKQDVIKTRIVDLAKTFPYKLERLFNRRFTSLGLDIGIDRDGNLYLFEINTAPGDEFALGEIALLKSEYYDYMLNKAYKRAN</sequence>
<feature type="domain" description="ATP-grasp" evidence="2">
    <location>
        <begin position="106"/>
        <end position="332"/>
    </location>
</feature>
<reference evidence="3 4" key="1">
    <citation type="journal article" date="2024" name="Int. J. Syst. Evol. Microbiol.">
        <title>Virgibacillus tibetensis sp. nov., isolated from salt lake on the Tibetan Plateau of China.</title>
        <authorList>
            <person name="Phurbu D."/>
            <person name="Liu Z.-X."/>
            <person name="Wang R."/>
            <person name="Zheng Y.-Y."/>
            <person name="Liu H.-C."/>
            <person name="Zhou Y.-G."/>
            <person name="Yu Y.-J."/>
            <person name="Li A.-H."/>
        </authorList>
    </citation>
    <scope>NUCLEOTIDE SEQUENCE [LARGE SCALE GENOMIC DNA]</scope>
    <source>
        <strain evidence="3 4">C22-A2</strain>
    </source>
</reference>
<evidence type="ECO:0000313" key="3">
    <source>
        <dbReference type="EMBL" id="MEC5423489.1"/>
    </source>
</evidence>
<dbReference type="RefSeq" id="WP_327607038.1">
    <property type="nucleotide sequence ID" value="NZ_JARZFX010000002.1"/>
</dbReference>
<accession>A0ABU6KF51</accession>
<dbReference type="Gene3D" id="3.30.470.20">
    <property type="entry name" value="ATP-grasp fold, B domain"/>
    <property type="match status" value="1"/>
</dbReference>
<keyword evidence="1" id="KW-0547">Nucleotide-binding</keyword>
<evidence type="ECO:0000313" key="4">
    <source>
        <dbReference type="Proteomes" id="UP001335737"/>
    </source>
</evidence>